<feature type="transmembrane region" description="Helical" evidence="10">
    <location>
        <begin position="654"/>
        <end position="674"/>
    </location>
</feature>
<evidence type="ECO:0000256" key="6">
    <source>
        <dbReference type="ARBA" id="ARBA00022840"/>
    </source>
</evidence>
<evidence type="ECO:0000313" key="12">
    <source>
        <dbReference type="EMBL" id="PWN29866.1"/>
    </source>
</evidence>
<evidence type="ECO:0000256" key="1">
    <source>
        <dbReference type="ARBA" id="ARBA00004141"/>
    </source>
</evidence>
<feature type="transmembrane region" description="Helical" evidence="10">
    <location>
        <begin position="1209"/>
        <end position="1230"/>
    </location>
</feature>
<organism evidence="12 13">
    <name type="scientific">Jaminaea rosea</name>
    <dbReference type="NCBI Taxonomy" id="1569628"/>
    <lineage>
        <taxon>Eukaryota</taxon>
        <taxon>Fungi</taxon>
        <taxon>Dikarya</taxon>
        <taxon>Basidiomycota</taxon>
        <taxon>Ustilaginomycotina</taxon>
        <taxon>Exobasidiomycetes</taxon>
        <taxon>Microstromatales</taxon>
        <taxon>Microstromatales incertae sedis</taxon>
        <taxon>Jaminaea</taxon>
    </lineage>
</organism>
<feature type="domain" description="ABC transporter" evidence="11">
    <location>
        <begin position="839"/>
        <end position="1081"/>
    </location>
</feature>
<evidence type="ECO:0000256" key="2">
    <source>
        <dbReference type="ARBA" id="ARBA00006012"/>
    </source>
</evidence>
<dbReference type="GeneID" id="37025115"/>
<evidence type="ECO:0000256" key="5">
    <source>
        <dbReference type="ARBA" id="ARBA00022741"/>
    </source>
</evidence>
<feature type="transmembrane region" description="Helical" evidence="10">
    <location>
        <begin position="1180"/>
        <end position="1197"/>
    </location>
</feature>
<evidence type="ECO:0000256" key="8">
    <source>
        <dbReference type="ARBA" id="ARBA00023136"/>
    </source>
</evidence>
<evidence type="ECO:0000256" key="4">
    <source>
        <dbReference type="ARBA" id="ARBA00022692"/>
    </source>
</evidence>
<dbReference type="InterPro" id="IPR034003">
    <property type="entry name" value="ABCG_PDR_2"/>
</dbReference>
<feature type="transmembrane region" description="Helical" evidence="10">
    <location>
        <begin position="1288"/>
        <end position="1308"/>
    </location>
</feature>
<feature type="transmembrane region" description="Helical" evidence="10">
    <location>
        <begin position="624"/>
        <end position="642"/>
    </location>
</feature>
<feature type="transmembrane region" description="Helical" evidence="10">
    <location>
        <begin position="593"/>
        <end position="618"/>
    </location>
</feature>
<dbReference type="CDD" id="cd03233">
    <property type="entry name" value="ABCG_PDR_domain1"/>
    <property type="match status" value="1"/>
</dbReference>
<dbReference type="SUPFAM" id="SSF52540">
    <property type="entry name" value="P-loop containing nucleoside triphosphate hydrolases"/>
    <property type="match status" value="2"/>
</dbReference>
<keyword evidence="7 10" id="KW-1133">Transmembrane helix</keyword>
<feature type="transmembrane region" description="Helical" evidence="10">
    <location>
        <begin position="553"/>
        <end position="573"/>
    </location>
</feature>
<feature type="transmembrane region" description="Helical" evidence="10">
    <location>
        <begin position="686"/>
        <end position="705"/>
    </location>
</feature>
<evidence type="ECO:0000256" key="10">
    <source>
        <dbReference type="SAM" id="Phobius"/>
    </source>
</evidence>
<dbReference type="InterPro" id="IPR003593">
    <property type="entry name" value="AAA+_ATPase"/>
</dbReference>
<dbReference type="Gene3D" id="3.40.50.300">
    <property type="entry name" value="P-loop containing nucleotide triphosphate hydrolases"/>
    <property type="match status" value="2"/>
</dbReference>
<feature type="domain" description="ABC transporter" evidence="11">
    <location>
        <begin position="155"/>
        <end position="404"/>
    </location>
</feature>
<dbReference type="PROSITE" id="PS50893">
    <property type="entry name" value="ABC_TRANSPORTER_2"/>
    <property type="match status" value="2"/>
</dbReference>
<comment type="similarity">
    <text evidence="2">Belongs to the ABC transporter superfamily. ABCG family. PDR (TC 3.A.1.205) subfamily.</text>
</comment>
<dbReference type="GO" id="GO:0140359">
    <property type="term" value="F:ABC-type transporter activity"/>
    <property type="evidence" value="ECO:0007669"/>
    <property type="project" value="InterPro"/>
</dbReference>
<name>A0A316UX35_9BASI</name>
<evidence type="ECO:0000313" key="13">
    <source>
        <dbReference type="Proteomes" id="UP000245884"/>
    </source>
</evidence>
<dbReference type="InterPro" id="IPR010929">
    <property type="entry name" value="PDR_CDR_ABC"/>
</dbReference>
<keyword evidence="13" id="KW-1185">Reference proteome</keyword>
<dbReference type="EMBL" id="KZ819663">
    <property type="protein sequence ID" value="PWN29866.1"/>
    <property type="molecule type" value="Genomic_DNA"/>
</dbReference>
<dbReference type="CDD" id="cd03232">
    <property type="entry name" value="ABCG_PDR_domain2"/>
    <property type="match status" value="1"/>
</dbReference>
<comment type="subcellular location">
    <subcellularLocation>
        <location evidence="1">Membrane</location>
        <topology evidence="1">Multi-pass membrane protein</topology>
    </subcellularLocation>
</comment>
<feature type="transmembrane region" description="Helical" evidence="10">
    <location>
        <begin position="516"/>
        <end position="537"/>
    </location>
</feature>
<dbReference type="Pfam" id="PF19055">
    <property type="entry name" value="ABC2_membrane_7"/>
    <property type="match status" value="1"/>
</dbReference>
<dbReference type="InterPro" id="IPR017871">
    <property type="entry name" value="ABC_transporter-like_CS"/>
</dbReference>
<feature type="transmembrane region" description="Helical" evidence="10">
    <location>
        <begin position="770"/>
        <end position="788"/>
    </location>
</feature>
<dbReference type="PROSITE" id="PS00211">
    <property type="entry name" value="ABC_TRANSPORTER_1"/>
    <property type="match status" value="1"/>
</dbReference>
<evidence type="ECO:0000259" key="11">
    <source>
        <dbReference type="PROSITE" id="PS50893"/>
    </source>
</evidence>
<dbReference type="RefSeq" id="XP_025364478.1">
    <property type="nucleotide sequence ID" value="XM_025503292.1"/>
</dbReference>
<dbReference type="SMART" id="SM00382">
    <property type="entry name" value="AAA"/>
    <property type="match status" value="2"/>
</dbReference>
<feature type="region of interest" description="Disordered" evidence="9">
    <location>
        <begin position="1"/>
        <end position="73"/>
    </location>
</feature>
<reference evidence="12 13" key="1">
    <citation type="journal article" date="2018" name="Mol. Biol. Evol.">
        <title>Broad Genomic Sampling Reveals a Smut Pathogenic Ancestry of the Fungal Clade Ustilaginomycotina.</title>
        <authorList>
            <person name="Kijpornyongpan T."/>
            <person name="Mondo S.J."/>
            <person name="Barry K."/>
            <person name="Sandor L."/>
            <person name="Lee J."/>
            <person name="Lipzen A."/>
            <person name="Pangilinan J."/>
            <person name="LaButti K."/>
            <person name="Hainaut M."/>
            <person name="Henrissat B."/>
            <person name="Grigoriev I.V."/>
            <person name="Spatafora J.W."/>
            <person name="Aime M.C."/>
        </authorList>
    </citation>
    <scope>NUCLEOTIDE SEQUENCE [LARGE SCALE GENOMIC DNA]</scope>
    <source>
        <strain evidence="12 13">MCA 5214</strain>
    </source>
</reference>
<dbReference type="InterPro" id="IPR013525">
    <property type="entry name" value="ABC2_TM"/>
</dbReference>
<feature type="region of interest" description="Disordered" evidence="9">
    <location>
        <begin position="798"/>
        <end position="824"/>
    </location>
</feature>
<feature type="compositionally biased region" description="Basic and acidic residues" evidence="9">
    <location>
        <begin position="806"/>
        <end position="824"/>
    </location>
</feature>
<dbReference type="GO" id="GO:0005524">
    <property type="term" value="F:ATP binding"/>
    <property type="evidence" value="ECO:0007669"/>
    <property type="project" value="UniProtKB-KW"/>
</dbReference>
<sequence length="1467" mass="162432">MATSNYDPAAPRDDLARTQDHLARQISAQEEHDREDVSASPTQGSGSEVNVAGAKETLDNAEAQIRGEQHKASDVEKGSDYYQVFDLRQWLRSNFAAASGGEKDGGDDEEKFSRKAIGVSWENVSTIGTASMDLKVPTIPRMAVFELIGPIFSILKTFGINPVKVKERKLLQGFTGSARPGEMVLVLGRPGAGCSTFLQTIANKRQNFIRVDGDVHYGGIDAKKMDKRYRGQVVYSEEDDVHNATLTVQRTVDFALRLKAPALNLPNQTRSSFRKLIRDAMLQAFNIPHTKHTLVGSATVRGVSGGERKRVSIIEALCSNATILSWDNTSRGLDASTAYDYAKSMRTLTDFLQCTMFVSLYQASEVIYNEFDKVMVIDDGRCVYYGPKEQARQYFIDLGFEDRPRQTTADYVTGCTDKYERIFQEGRDENNVACSPEQLEEAYKKSTIYQRVLEDKAAFDAEVNEDREGYSKNFKEAVRHEKHTGTSKRSQYTVSWAQQVYALWLRQMQMTLGDKFDIFMSYVTSIVLALVAGGVFFDLPTTSAGVFTRGGDLFILLLFSSLTAFAELPTMMLGRPILARQAGFAFYRPSAQVVAALLADFPFGIPRSTLFIIILYFMSGLHRSAAAFFTAWFIVLIAYYSFRALFTMFGAITTNFYTAARLAAIVMSGLVLWAGYVIPQAAMARWLYWVSYLNPVFYAFEALMINEFKRTTFTCAGSNIIPSGPGYNNGLGPNQVCNVAGASPGSAIIPGINYLTASFGYSEGHLWRNVGILLAFLFGLVAIVALVMEFQNSGASASAMTVTKPPNKEEEALDKRLADRRSGASEKTEAKLEVYGETFTWSNLKYTVPVKGGKKQLLDSVDGYVVPGTMTALMGSSGAGKTTLLDVLADRKTIGVIEGDRLIAGKKIDVSFQRQCGYAEQQDIHEPMCSVREALRFSAYLRQPYETSVEEKNQYVEDIIELLELHDLADAIIGYPGFGLGVGDRKRVTIGVELAAKPSMLLFLDEPTSGLDGQSAFTICRVLRKLADNGQTILCTIHQPSSLLFETFDRLLLLQRGGQVVYNGPVGKEGCHVIDYFAERGAQCPPGINPAEFMLDAIGAGSQPRMGTKDWADWYRESSMHQDNLRAIEQLNRDAVDKPAAAPHSRKSEYAAPWIYQFKVALKRTMLSTWRQPTYQYTRVVQHFVFALLTGLIFLQLGNSVAELQYKLFALFILAVIPAIIMAQIEPFWIMSRSVWIREETSKTFSGTVFAATQLISELPYALVCATVFFVVEYYLVGFPSSSNRAGYFWVITFLTELFAITIGTAIASFCKNAYLASLFTPFLIVIFSLTCGILTPPNLFSSKLYSDFLYQVNPIRFAISPLIADVLEGVPVVCAPGEFSVFSPPASQTCGAYAAEYLARAGGYLVDPNATMDCQYCPYSSGQEFYSAFGISFGERGRDAGVLLAFSVFNTAVTLLCTAYLKFSNR</sequence>
<dbReference type="GO" id="GO:0016020">
    <property type="term" value="C:membrane"/>
    <property type="evidence" value="ECO:0007669"/>
    <property type="project" value="UniProtKB-SubCell"/>
</dbReference>
<keyword evidence="4 10" id="KW-0812">Transmembrane</keyword>
<feature type="compositionally biased region" description="Basic and acidic residues" evidence="9">
    <location>
        <begin position="10"/>
        <end position="37"/>
    </location>
</feature>
<protein>
    <submittedName>
        <fullName evidence="12">Putative ATP-binding multidrug cassette transport protein</fullName>
    </submittedName>
</protein>
<keyword evidence="3" id="KW-0813">Transport</keyword>
<dbReference type="Proteomes" id="UP000245884">
    <property type="component" value="Unassembled WGS sequence"/>
</dbReference>
<keyword evidence="6 12" id="KW-0067">ATP-binding</keyword>
<dbReference type="STRING" id="1569628.A0A316UX35"/>
<keyword evidence="5" id="KW-0547">Nucleotide-binding</keyword>
<evidence type="ECO:0000256" key="9">
    <source>
        <dbReference type="SAM" id="MobiDB-lite"/>
    </source>
</evidence>
<dbReference type="GO" id="GO:0016887">
    <property type="term" value="F:ATP hydrolysis activity"/>
    <property type="evidence" value="ECO:0007669"/>
    <property type="project" value="InterPro"/>
</dbReference>
<dbReference type="Pfam" id="PF01061">
    <property type="entry name" value="ABC2_membrane"/>
    <property type="match status" value="2"/>
</dbReference>
<feature type="compositionally biased region" description="Polar residues" evidence="9">
    <location>
        <begin position="39"/>
        <end position="48"/>
    </location>
</feature>
<dbReference type="FunFam" id="3.40.50.300:FF:000054">
    <property type="entry name" value="ABC multidrug transporter atrF"/>
    <property type="match status" value="1"/>
</dbReference>
<dbReference type="InterPro" id="IPR034001">
    <property type="entry name" value="ABCG_PDR_1"/>
</dbReference>
<evidence type="ECO:0000256" key="3">
    <source>
        <dbReference type="ARBA" id="ARBA00022448"/>
    </source>
</evidence>
<gene>
    <name evidence="12" type="ORF">BDZ90DRAFT_121432</name>
</gene>
<accession>A0A316UX35</accession>
<dbReference type="InterPro" id="IPR003439">
    <property type="entry name" value="ABC_transporter-like_ATP-bd"/>
</dbReference>
<feature type="transmembrane region" description="Helical" evidence="10">
    <location>
        <begin position="1441"/>
        <end position="1462"/>
    </location>
</feature>
<dbReference type="Pfam" id="PF06422">
    <property type="entry name" value="PDR_CDR"/>
    <property type="match status" value="1"/>
</dbReference>
<feature type="transmembrane region" description="Helical" evidence="10">
    <location>
        <begin position="1259"/>
        <end position="1276"/>
    </location>
</feature>
<dbReference type="InterPro" id="IPR043926">
    <property type="entry name" value="ABCG_dom"/>
</dbReference>
<feature type="transmembrane region" description="Helical" evidence="10">
    <location>
        <begin position="1314"/>
        <end position="1335"/>
    </location>
</feature>
<keyword evidence="8 10" id="KW-0472">Membrane</keyword>
<dbReference type="OrthoDB" id="245989at2759"/>
<dbReference type="InterPro" id="IPR027417">
    <property type="entry name" value="P-loop_NTPase"/>
</dbReference>
<proteinExistence type="inferred from homology"/>
<evidence type="ECO:0000256" key="7">
    <source>
        <dbReference type="ARBA" id="ARBA00022989"/>
    </source>
</evidence>
<dbReference type="PANTHER" id="PTHR19241">
    <property type="entry name" value="ATP-BINDING CASSETTE TRANSPORTER"/>
    <property type="match status" value="1"/>
</dbReference>
<dbReference type="Pfam" id="PF00005">
    <property type="entry name" value="ABC_tran"/>
    <property type="match status" value="2"/>
</dbReference>